<keyword evidence="2" id="KW-1185">Reference proteome</keyword>
<name>A0ACC1AK25_9ROSI</name>
<dbReference type="EMBL" id="CM047906">
    <property type="protein sequence ID" value="KAJ0087039.1"/>
    <property type="molecule type" value="Genomic_DNA"/>
</dbReference>
<comment type="caution">
    <text evidence="1">The sequence shown here is derived from an EMBL/GenBank/DDBJ whole genome shotgun (WGS) entry which is preliminary data.</text>
</comment>
<reference evidence="2" key="1">
    <citation type="journal article" date="2023" name="G3 (Bethesda)">
        <title>Genome assembly and association tests identify interacting loci associated with vigor, precocity, and sex in interspecific pistachio rootstocks.</title>
        <authorList>
            <person name="Palmer W."/>
            <person name="Jacygrad E."/>
            <person name="Sagayaradj S."/>
            <person name="Cavanaugh K."/>
            <person name="Han R."/>
            <person name="Bertier L."/>
            <person name="Beede B."/>
            <person name="Kafkas S."/>
            <person name="Golino D."/>
            <person name="Preece J."/>
            <person name="Michelmore R."/>
        </authorList>
    </citation>
    <scope>NUCLEOTIDE SEQUENCE [LARGE SCALE GENOMIC DNA]</scope>
</reference>
<organism evidence="1 2">
    <name type="scientific">Pistacia atlantica</name>
    <dbReference type="NCBI Taxonomy" id="434234"/>
    <lineage>
        <taxon>Eukaryota</taxon>
        <taxon>Viridiplantae</taxon>
        <taxon>Streptophyta</taxon>
        <taxon>Embryophyta</taxon>
        <taxon>Tracheophyta</taxon>
        <taxon>Spermatophyta</taxon>
        <taxon>Magnoliopsida</taxon>
        <taxon>eudicotyledons</taxon>
        <taxon>Gunneridae</taxon>
        <taxon>Pentapetalae</taxon>
        <taxon>rosids</taxon>
        <taxon>malvids</taxon>
        <taxon>Sapindales</taxon>
        <taxon>Anacardiaceae</taxon>
        <taxon>Pistacia</taxon>
    </lineage>
</organism>
<proteinExistence type="predicted"/>
<protein>
    <submittedName>
        <fullName evidence="1">Uncharacterized protein</fullName>
    </submittedName>
</protein>
<dbReference type="Proteomes" id="UP001164250">
    <property type="component" value="Chromosome 10"/>
</dbReference>
<accession>A0ACC1AK25</accession>
<sequence length="165" mass="18566">MLSNLFDSQVLAFPATLLTEFRFLLLVVFTDIQRMAIESNELIPSSSPEELKKVLQAVASEWGDVIEDMDALQATPLKGALTNEVYQINWPAKNGSLVRKVLVRIYGEGVGIFFNRDDEIKTFECMSRHGQGPQLLGRFSDGRIEQFIHARVCKPVIFFSVISSL</sequence>
<evidence type="ECO:0000313" key="2">
    <source>
        <dbReference type="Proteomes" id="UP001164250"/>
    </source>
</evidence>
<gene>
    <name evidence="1" type="ORF">Patl1_07980</name>
</gene>
<evidence type="ECO:0000313" key="1">
    <source>
        <dbReference type="EMBL" id="KAJ0087039.1"/>
    </source>
</evidence>